<evidence type="ECO:0000313" key="2">
    <source>
        <dbReference type="EMBL" id="MEE3718036.1"/>
    </source>
</evidence>
<dbReference type="RefSeq" id="WP_330484467.1">
    <property type="nucleotide sequence ID" value="NZ_JAZBJZ010000062.1"/>
</dbReference>
<dbReference type="Proteomes" id="UP001333818">
    <property type="component" value="Unassembled WGS sequence"/>
</dbReference>
<accession>A0AAW9Q522</accession>
<feature type="domain" description="vWA-MoxR associated protein N-terminal HTH" evidence="1">
    <location>
        <begin position="4"/>
        <end position="85"/>
    </location>
</feature>
<sequence>MTATLEEALIFTEKLVFDRTGDRLSPLQSAILKQAWHGQKYGTIAESYGYTEGHVKDVGAQLWQLLSELLGEKVTKNNFPNVLDRLLPNFLPIVDLHQDSDREVSHGTKLKGEVLGSDRDFVGRASAIAYLQTLEKQGAKIVLIQAQGGVGKTTLARRYLQQKFGEYLEFAIAKETANITSVESLVEERLRQLGEEPGREFGISLDRLKRKLQNTRIGILIDNLEPALDVQGKLIAPHRRYVELLQTLSDPSLQSLTLITSRDRLCEAAISLRHYLLPSLKLRAWQDFFGNMTDIATLQVMHKAYGGNAKAMEIMKSAIALDFDGDMSVYWQEYGNDPLVHADLADLVTGQFQRLQQLDPEAYRLLVRLGCYRYQDIPTVPTEALLSLLWDVPPSKRRHVVESLRNRSLVEFHRHSYWLHPAIRAEAIARLRASEDVEITNVLAAEFWSSHIETLSTVEHALTAFEAYYHYLEIGDYEGAANVILQRRPTKLSGAERLGRSFYQLGLLQQMMAAISQIIPKVDSKYYLLSGLYSILGVLYRLSGQIHEAIACHQKSGAIAAAQIGAKSTPDLKEPTFRNLKNWQQHALLNTGICQIELWELEQALSVFEELLTHQRLTADNLESLYNPSVDVLAAYVYSCLGETTKAHQLADGFHQAIQTHPQLITGHRLLFLGLTYKKLGDTIVSQQLFQQAIAYADEHNYTQVRANALSGLAEIYRHRQDFETAIAHHFQAVELLEQIGTKCDLAEAHFQLGLTLQECSSKYPEKNYNQKSQSSCDRAIQLFTEMSAPKQVEKVKNSLNFSAF</sequence>
<dbReference type="SMART" id="SM00028">
    <property type="entry name" value="TPR"/>
    <property type="match status" value="3"/>
</dbReference>
<dbReference type="SUPFAM" id="SSF48452">
    <property type="entry name" value="TPR-like"/>
    <property type="match status" value="2"/>
</dbReference>
<dbReference type="InterPro" id="IPR011990">
    <property type="entry name" value="TPR-like_helical_dom_sf"/>
</dbReference>
<keyword evidence="3" id="KW-1185">Reference proteome</keyword>
<dbReference type="Pfam" id="PF13176">
    <property type="entry name" value="TPR_7"/>
    <property type="match status" value="1"/>
</dbReference>
<name>A0AAW9Q522_9CYAN</name>
<dbReference type="InterPro" id="IPR027417">
    <property type="entry name" value="P-loop_NTPase"/>
</dbReference>
<gene>
    <name evidence="2" type="ORF">V2H45_14945</name>
</gene>
<organism evidence="2 3">
    <name type="scientific">Tumidithrix elongata BACA0141</name>
    <dbReference type="NCBI Taxonomy" id="2716417"/>
    <lineage>
        <taxon>Bacteria</taxon>
        <taxon>Bacillati</taxon>
        <taxon>Cyanobacteriota</taxon>
        <taxon>Cyanophyceae</taxon>
        <taxon>Pseudanabaenales</taxon>
        <taxon>Pseudanabaenaceae</taxon>
        <taxon>Tumidithrix</taxon>
        <taxon>Tumidithrix elongata</taxon>
    </lineage>
</organism>
<dbReference type="Gene3D" id="3.40.50.300">
    <property type="entry name" value="P-loop containing nucleotide triphosphate hydrolases"/>
    <property type="match status" value="1"/>
</dbReference>
<dbReference type="InterPro" id="IPR019734">
    <property type="entry name" value="TPR_rpt"/>
</dbReference>
<proteinExistence type="predicted"/>
<evidence type="ECO:0000313" key="3">
    <source>
        <dbReference type="Proteomes" id="UP001333818"/>
    </source>
</evidence>
<comment type="caution">
    <text evidence="2">The sequence shown here is derived from an EMBL/GenBank/DDBJ whole genome shotgun (WGS) entry which is preliminary data.</text>
</comment>
<evidence type="ECO:0000259" key="1">
    <source>
        <dbReference type="Pfam" id="PF26355"/>
    </source>
</evidence>
<dbReference type="Gene3D" id="1.25.40.10">
    <property type="entry name" value="Tetratricopeptide repeat domain"/>
    <property type="match status" value="2"/>
</dbReference>
<dbReference type="Pfam" id="PF26355">
    <property type="entry name" value="HTH_VMAP-M9"/>
    <property type="match status" value="1"/>
</dbReference>
<dbReference type="AlphaFoldDB" id="A0AAW9Q522"/>
<protein>
    <submittedName>
        <fullName evidence="2">NB-ARC domain-containing protein</fullName>
    </submittedName>
</protein>
<dbReference type="EMBL" id="JAZBJZ010000062">
    <property type="protein sequence ID" value="MEE3718036.1"/>
    <property type="molecule type" value="Genomic_DNA"/>
</dbReference>
<reference evidence="2" key="1">
    <citation type="submission" date="2024-01" db="EMBL/GenBank/DDBJ databases">
        <title>Bank of Algae and Cyanobacteria of the Azores (BACA) strain genomes.</title>
        <authorList>
            <person name="Luz R."/>
            <person name="Cordeiro R."/>
            <person name="Fonseca A."/>
            <person name="Goncalves V."/>
        </authorList>
    </citation>
    <scope>NUCLEOTIDE SEQUENCE</scope>
    <source>
        <strain evidence="2">BACA0141</strain>
    </source>
</reference>
<dbReference type="SUPFAM" id="SSF52540">
    <property type="entry name" value="P-loop containing nucleoside triphosphate hydrolases"/>
    <property type="match status" value="1"/>
</dbReference>
<dbReference type="InterPro" id="IPR058651">
    <property type="entry name" value="HTH_VMAP-M9"/>
</dbReference>